<dbReference type="Gene3D" id="3.40.250.10">
    <property type="entry name" value="Rhodanese-like domain"/>
    <property type="match status" value="1"/>
</dbReference>
<dbReference type="PANTHER" id="PTHR44086">
    <property type="entry name" value="THIOSULFATE SULFURTRANSFERASE RDL2, MITOCHONDRIAL-RELATED"/>
    <property type="match status" value="1"/>
</dbReference>
<keyword evidence="2" id="KW-0346">Stress response</keyword>
<dbReference type="InterPro" id="IPR001763">
    <property type="entry name" value="Rhodanese-like_dom"/>
</dbReference>
<dbReference type="AlphaFoldDB" id="A0A8E0S6G3"/>
<accession>A0A8E0S6G3</accession>
<dbReference type="SMART" id="SM00450">
    <property type="entry name" value="RHOD"/>
    <property type="match status" value="1"/>
</dbReference>
<dbReference type="Pfam" id="PF00581">
    <property type="entry name" value="Rhodanese"/>
    <property type="match status" value="1"/>
</dbReference>
<name>A0A8E0S6G3_9TREM</name>
<dbReference type="InterPro" id="IPR036873">
    <property type="entry name" value="Rhodanese-like_dom_sf"/>
</dbReference>
<protein>
    <submittedName>
        <fullName evidence="2">Heat shock protein 67B2</fullName>
    </submittedName>
</protein>
<dbReference type="Proteomes" id="UP000728185">
    <property type="component" value="Unassembled WGS sequence"/>
</dbReference>
<gene>
    <name evidence="2" type="ORF">FBUS_02988</name>
</gene>
<dbReference type="PROSITE" id="PS50206">
    <property type="entry name" value="RHODANESE_3"/>
    <property type="match status" value="1"/>
</dbReference>
<reference evidence="2" key="1">
    <citation type="submission" date="2019-05" db="EMBL/GenBank/DDBJ databases">
        <title>Annotation for the trematode Fasciolopsis buski.</title>
        <authorList>
            <person name="Choi Y.-J."/>
        </authorList>
    </citation>
    <scope>NUCLEOTIDE SEQUENCE</scope>
    <source>
        <strain evidence="2">HT</strain>
        <tissue evidence="2">Whole worm</tissue>
    </source>
</reference>
<dbReference type="OrthoDB" id="566238at2759"/>
<dbReference type="SUPFAM" id="SSF52821">
    <property type="entry name" value="Rhodanese/Cell cycle control phosphatase"/>
    <property type="match status" value="1"/>
</dbReference>
<proteinExistence type="predicted"/>
<evidence type="ECO:0000259" key="1">
    <source>
        <dbReference type="PROSITE" id="PS50206"/>
    </source>
</evidence>
<keyword evidence="3" id="KW-1185">Reference proteome</keyword>
<dbReference type="EMBL" id="LUCM01002377">
    <property type="protein sequence ID" value="KAA0197432.1"/>
    <property type="molecule type" value="Genomic_DNA"/>
</dbReference>
<feature type="domain" description="Rhodanese" evidence="1">
    <location>
        <begin position="36"/>
        <end position="135"/>
    </location>
</feature>
<feature type="non-terminal residue" evidence="2">
    <location>
        <position position="138"/>
    </location>
</feature>
<comment type="caution">
    <text evidence="2">The sequence shown here is derived from an EMBL/GenBank/DDBJ whole genome shotgun (WGS) entry which is preliminary data.</text>
</comment>
<dbReference type="PANTHER" id="PTHR44086:SF10">
    <property type="entry name" value="THIOSULFATE SULFURTRANSFERASE_RHODANESE-LIKE DOMAIN-CONTAINING PROTEIN 3"/>
    <property type="match status" value="1"/>
</dbReference>
<evidence type="ECO:0000313" key="3">
    <source>
        <dbReference type="Proteomes" id="UP000728185"/>
    </source>
</evidence>
<evidence type="ECO:0000313" key="2">
    <source>
        <dbReference type="EMBL" id="KAA0197432.1"/>
    </source>
</evidence>
<sequence>CVDLRFDCCLFAVSYFWKSGERDVDIDVYKLSSMLKAKDVQLIDVREPDELQNHGAIEGAVNIPLGDVEEAFLMSEEEFEKTYHLPKPKKSDGNLVFSCRSGIRSLRALKIVEQMGYKGAWNLKGGYLAWAKAFKQEL</sequence>
<organism evidence="2 3">
    <name type="scientific">Fasciolopsis buskii</name>
    <dbReference type="NCBI Taxonomy" id="27845"/>
    <lineage>
        <taxon>Eukaryota</taxon>
        <taxon>Metazoa</taxon>
        <taxon>Spiralia</taxon>
        <taxon>Lophotrochozoa</taxon>
        <taxon>Platyhelminthes</taxon>
        <taxon>Trematoda</taxon>
        <taxon>Digenea</taxon>
        <taxon>Plagiorchiida</taxon>
        <taxon>Echinostomata</taxon>
        <taxon>Echinostomatoidea</taxon>
        <taxon>Fasciolidae</taxon>
        <taxon>Fasciolopsis</taxon>
    </lineage>
</organism>